<dbReference type="SUPFAM" id="SSF53300">
    <property type="entry name" value="vWA-like"/>
    <property type="match status" value="1"/>
</dbReference>
<dbReference type="Pfam" id="PF01882">
    <property type="entry name" value="DUF58"/>
    <property type="match status" value="1"/>
</dbReference>
<reference evidence="2" key="1">
    <citation type="submission" date="2020-02" db="EMBL/GenBank/DDBJ databases">
        <authorList>
            <person name="Meier V. D."/>
        </authorList>
    </citation>
    <scope>NUCLEOTIDE SEQUENCE</scope>
    <source>
        <strain evidence="2">AVDCRST_MAG88</strain>
    </source>
</reference>
<sequence>MQAARGRTRDELFDEAFLRKLERLEIVARKVRAGILRGERRSLKRGQSVEFADFRTYSHGDDLRRVDWNVYARFERAFIKLFVEEEDRTVHVILDTSPSMDWGDGAAHKLTFGRRTAAALGYIALGGLDRVALATAGAGLTARSPSFRGTGALFRLFDFLATDAPAWPTAGQGTDLDAALAEYATRARNPGPLFLISDLLGAGSGGGRSGLTALRAHGYEPNLIHTLSPDELDPPLRGELRLVDRETGAARELTVDDAALARYRRGLDAWRDDLAGWCGGRSIPYLPVDTGTPFEDLLLTTLQRGGMVA</sequence>
<feature type="domain" description="DUF58" evidence="1">
    <location>
        <begin position="53"/>
        <end position="265"/>
    </location>
</feature>
<name>A0A6J4ULA0_9BACT</name>
<dbReference type="InterPro" id="IPR002881">
    <property type="entry name" value="DUF58"/>
</dbReference>
<dbReference type="PANTHER" id="PTHR33608:SF7">
    <property type="entry name" value="DUF58 DOMAIN-CONTAINING PROTEIN"/>
    <property type="match status" value="1"/>
</dbReference>
<gene>
    <name evidence="2" type="ORF">AVDCRST_MAG88-872</name>
</gene>
<organism evidence="2">
    <name type="scientific">uncultured Thermomicrobiales bacterium</name>
    <dbReference type="NCBI Taxonomy" id="1645740"/>
    <lineage>
        <taxon>Bacteria</taxon>
        <taxon>Pseudomonadati</taxon>
        <taxon>Thermomicrobiota</taxon>
        <taxon>Thermomicrobia</taxon>
        <taxon>Thermomicrobiales</taxon>
        <taxon>environmental samples</taxon>
    </lineage>
</organism>
<dbReference type="InterPro" id="IPR036465">
    <property type="entry name" value="vWFA_dom_sf"/>
</dbReference>
<accession>A0A6J4ULA0</accession>
<evidence type="ECO:0000259" key="1">
    <source>
        <dbReference type="Pfam" id="PF01882"/>
    </source>
</evidence>
<proteinExistence type="predicted"/>
<dbReference type="PANTHER" id="PTHR33608">
    <property type="entry name" value="BLL2464 PROTEIN"/>
    <property type="match status" value="1"/>
</dbReference>
<protein>
    <recommendedName>
        <fullName evidence="1">DUF58 domain-containing protein</fullName>
    </recommendedName>
</protein>
<evidence type="ECO:0000313" key="2">
    <source>
        <dbReference type="EMBL" id="CAA9552477.1"/>
    </source>
</evidence>
<dbReference type="AlphaFoldDB" id="A0A6J4ULA0"/>
<dbReference type="EMBL" id="CADCWM010000300">
    <property type="protein sequence ID" value="CAA9552477.1"/>
    <property type="molecule type" value="Genomic_DNA"/>
</dbReference>